<evidence type="ECO:0000256" key="5">
    <source>
        <dbReference type="ARBA" id="ARBA00022917"/>
    </source>
</evidence>
<evidence type="ECO:0000259" key="8">
    <source>
        <dbReference type="PROSITE" id="PS50102"/>
    </source>
</evidence>
<keyword evidence="3 6" id="KW-0396">Initiation factor</keyword>
<dbReference type="EMBL" id="MBFR01000027">
    <property type="protein sequence ID" value="PVU96646.1"/>
    <property type="molecule type" value="Genomic_DNA"/>
</dbReference>
<evidence type="ECO:0000256" key="4">
    <source>
        <dbReference type="ARBA" id="ARBA00022884"/>
    </source>
</evidence>
<comment type="function">
    <text evidence="6">RNA-binding component of the eukaryotic translation initiation factor 3 (eIF-3) complex, which is involved in protein synthesis of a specialized repertoire of mRNAs and, together with other initiation factors, stimulates binding of mRNA and methionyl-tRNAi to the 40S ribosome. The eIF-3 complex specifically targets and initiates translation of a subset of mRNAs involved in cell proliferation.</text>
</comment>
<proteinExistence type="inferred from homology"/>
<dbReference type="SUPFAM" id="SSF69322">
    <property type="entry name" value="Tricorn protease domain 2"/>
    <property type="match status" value="1"/>
</dbReference>
<dbReference type="SMART" id="SM00360">
    <property type="entry name" value="RRM"/>
    <property type="match status" value="1"/>
</dbReference>
<keyword evidence="4 6" id="KW-0694">RNA-binding</keyword>
<dbReference type="InterPro" id="IPR013979">
    <property type="entry name" value="TIF_beta_prop-like"/>
</dbReference>
<dbReference type="Gene3D" id="3.30.70.330">
    <property type="match status" value="1"/>
</dbReference>
<comment type="caution">
    <text evidence="9">The sequence shown here is derived from an EMBL/GenBank/DDBJ whole genome shotgun (WGS) entry which is preliminary data.</text>
</comment>
<dbReference type="InterPro" id="IPR011400">
    <property type="entry name" value="EIF3B"/>
</dbReference>
<dbReference type="HAMAP" id="MF_03001">
    <property type="entry name" value="eIF3b"/>
    <property type="match status" value="1"/>
</dbReference>
<dbReference type="STRING" id="133385.A0A2T9YWI1"/>
<dbReference type="GO" id="GO:0003723">
    <property type="term" value="F:RNA binding"/>
    <property type="evidence" value="ECO:0007669"/>
    <property type="project" value="UniProtKB-UniRule"/>
</dbReference>
<dbReference type="InterPro" id="IPR034363">
    <property type="entry name" value="eIF3B_RRM"/>
</dbReference>
<dbReference type="CDD" id="cd12278">
    <property type="entry name" value="RRM_eIF3B"/>
    <property type="match status" value="1"/>
</dbReference>
<comment type="similarity">
    <text evidence="6 7">Belongs to the eIF-3 subunit B family.</text>
</comment>
<dbReference type="GO" id="GO:0031369">
    <property type="term" value="F:translation initiation factor binding"/>
    <property type="evidence" value="ECO:0007669"/>
    <property type="project" value="InterPro"/>
</dbReference>
<evidence type="ECO:0000256" key="6">
    <source>
        <dbReference type="HAMAP-Rule" id="MF_03001"/>
    </source>
</evidence>
<accession>A0A2T9YWI1</accession>
<dbReference type="SUPFAM" id="SSF54928">
    <property type="entry name" value="RNA-binding domain, RBD"/>
    <property type="match status" value="1"/>
</dbReference>
<evidence type="ECO:0000256" key="7">
    <source>
        <dbReference type="PIRNR" id="PIRNR036424"/>
    </source>
</evidence>
<dbReference type="PROSITE" id="PS50102">
    <property type="entry name" value="RRM"/>
    <property type="match status" value="1"/>
</dbReference>
<feature type="domain" description="RRM" evidence="8">
    <location>
        <begin position="36"/>
        <end position="125"/>
    </location>
</feature>
<dbReference type="GO" id="GO:0001732">
    <property type="term" value="P:formation of cytoplasmic translation initiation complex"/>
    <property type="evidence" value="ECO:0007669"/>
    <property type="project" value="UniProtKB-UniRule"/>
</dbReference>
<evidence type="ECO:0000256" key="3">
    <source>
        <dbReference type="ARBA" id="ARBA00022540"/>
    </source>
</evidence>
<dbReference type="Gene3D" id="2.130.10.10">
    <property type="entry name" value="YVTN repeat-like/Quinoprotein amine dehydrogenase"/>
    <property type="match status" value="2"/>
</dbReference>
<dbReference type="InterPro" id="IPR035979">
    <property type="entry name" value="RBD_domain_sf"/>
</dbReference>
<dbReference type="Pfam" id="PF08662">
    <property type="entry name" value="eIF2A"/>
    <property type="match status" value="1"/>
</dbReference>
<dbReference type="GO" id="GO:0003743">
    <property type="term" value="F:translation initiation factor activity"/>
    <property type="evidence" value="ECO:0007669"/>
    <property type="project" value="UniProtKB-UniRule"/>
</dbReference>
<gene>
    <name evidence="6" type="primary">PRT1</name>
    <name evidence="9" type="ORF">BB561_001043</name>
</gene>
<sequence length="741" mass="85358">MPELDINNLPTTEEEIDFTDLEEKFSEKLLEETLDNVVLIDCLPIVDENKESKLFSLVKKITKNIGKILEDGIHMPKESVDGKSLSKGYAFVEFETPEQARNAVVTLNGYKLDKSHTLAVNLFMDVEKYSKVPETFTAPPKPDYTPKEHFKSWLLDEQARDQFCMHFDQDLSVNWNNRGSSYENIISRKSWTETYFQWSTFGLFLTTLHRQGAVLWGGPSFEKIVRFIHLNVKLIDFSPKENYLVTFSGDPINLEAVDAVLGFGNEHLNPFTDSDVGNNFCIWEIKTGRLLKTFPYTMKSDDTPVTKFSWPCFKWAPSENYIARMTPGSKISIYQVSDMSLLGKKSLQVPDIASFDWQPEDASKPKSKKQDILAYWIPEIDLQPGRIVIISVPDYNILRTKNVVGLKDITLHWHPTGQVLCARIQKYTKTKKSTFSVLEIFRLNAKDISSDIVEFKDNVVAFAWDPRSPSYKFAIIHVADPTPPKMTPAGMATTTVKSNVSFYHFVRTRTKISNKEEFVLLKTVDSKNITSINWSPKGRYVVLSTLRTTTAWGLEFWDTDAETQTSNKAITNESSIELLNSGEHYGVTDIEWDPTGRYVVTSASTWRHTMENGFAIWDFKGDQLSKNVIDRFKQILCRPRPPTLLTDAAKNKIRKNLEVYSKDFDEQDRIMESAASIEQLNKRRRMFSEWCSWRKRITAKIEELAKNLSISEYYIHQPDTIEHEIIEEIVEEVIEERVEYV</sequence>
<dbReference type="GO" id="GO:0016282">
    <property type="term" value="C:eukaryotic 43S preinitiation complex"/>
    <property type="evidence" value="ECO:0007669"/>
    <property type="project" value="UniProtKB-UniRule"/>
</dbReference>
<dbReference type="Proteomes" id="UP000245383">
    <property type="component" value="Unassembled WGS sequence"/>
</dbReference>
<reference evidence="9 10" key="1">
    <citation type="journal article" date="2018" name="MBio">
        <title>Comparative Genomics Reveals the Core Gene Toolbox for the Fungus-Insect Symbiosis.</title>
        <authorList>
            <person name="Wang Y."/>
            <person name="Stata M."/>
            <person name="Wang W."/>
            <person name="Stajich J.E."/>
            <person name="White M.M."/>
            <person name="Moncalvo J.M."/>
        </authorList>
    </citation>
    <scope>NUCLEOTIDE SEQUENCE [LARGE SCALE GENOMIC DNA]</scope>
    <source>
        <strain evidence="9 10">SWE-8-4</strain>
    </source>
</reference>
<dbReference type="AlphaFoldDB" id="A0A2T9YWI1"/>
<dbReference type="PANTHER" id="PTHR14068">
    <property type="entry name" value="EUKARYOTIC TRANSLATION INITIATION FACTOR 3 EIF3 -RELATED"/>
    <property type="match status" value="1"/>
</dbReference>
<comment type="subunit">
    <text evidence="6 7">Component of the eukaryotic translation initiation factor 3 (eIF-3) complex.</text>
</comment>
<dbReference type="PIRSF" id="PIRSF036424">
    <property type="entry name" value="eIF3b"/>
    <property type="match status" value="1"/>
</dbReference>
<keyword evidence="5 6" id="KW-0648">Protein biosynthesis</keyword>
<keyword evidence="10" id="KW-1185">Reference proteome</keyword>
<dbReference type="InterPro" id="IPR012677">
    <property type="entry name" value="Nucleotide-bd_a/b_plait_sf"/>
</dbReference>
<evidence type="ECO:0000256" key="2">
    <source>
        <dbReference type="ARBA" id="ARBA00022490"/>
    </source>
</evidence>
<dbReference type="GO" id="GO:0005852">
    <property type="term" value="C:eukaryotic translation initiation factor 3 complex"/>
    <property type="evidence" value="ECO:0007669"/>
    <property type="project" value="UniProtKB-UniRule"/>
</dbReference>
<evidence type="ECO:0000313" key="10">
    <source>
        <dbReference type="Proteomes" id="UP000245383"/>
    </source>
</evidence>
<dbReference type="OrthoDB" id="10250414at2759"/>
<dbReference type="InterPro" id="IPR000504">
    <property type="entry name" value="RRM_dom"/>
</dbReference>
<dbReference type="GO" id="GO:0033290">
    <property type="term" value="C:eukaryotic 48S preinitiation complex"/>
    <property type="evidence" value="ECO:0007669"/>
    <property type="project" value="UniProtKB-UniRule"/>
</dbReference>
<dbReference type="PANTHER" id="PTHR14068:SF0">
    <property type="entry name" value="EUKARYOTIC TRANSLATION INITIATION FACTOR 3 SUBUNIT B"/>
    <property type="match status" value="1"/>
</dbReference>
<keyword evidence="2 6" id="KW-0963">Cytoplasm</keyword>
<dbReference type="Pfam" id="PF00076">
    <property type="entry name" value="RRM_1"/>
    <property type="match status" value="1"/>
</dbReference>
<name>A0A2T9YWI1_9FUNG</name>
<evidence type="ECO:0000256" key="1">
    <source>
        <dbReference type="ARBA" id="ARBA00004496"/>
    </source>
</evidence>
<comment type="subcellular location">
    <subcellularLocation>
        <location evidence="1 6 7">Cytoplasm</location>
    </subcellularLocation>
</comment>
<protein>
    <recommendedName>
        <fullName evidence="6">Eukaryotic translation initiation factor 3 subunit B</fullName>
        <shortName evidence="6">eIF3b</shortName>
    </recommendedName>
    <alternativeName>
        <fullName evidence="6">Eukaryotic translation initiation factor 3 90 kDa subunit homolog</fullName>
        <shortName evidence="6">eIF3 p90</shortName>
    </alternativeName>
    <alternativeName>
        <fullName evidence="6">Translation initiation factor eIF3, p90 subunit homolog</fullName>
    </alternativeName>
</protein>
<evidence type="ECO:0000313" key="9">
    <source>
        <dbReference type="EMBL" id="PVU96646.1"/>
    </source>
</evidence>
<dbReference type="InterPro" id="IPR015943">
    <property type="entry name" value="WD40/YVTN_repeat-like_dom_sf"/>
</dbReference>
<dbReference type="FunFam" id="3.30.70.330:FF:000235">
    <property type="entry name" value="Eukaryotic translation initiation factor 3 subunit B"/>
    <property type="match status" value="1"/>
</dbReference>
<organism evidence="9 10">
    <name type="scientific">Smittium simulii</name>
    <dbReference type="NCBI Taxonomy" id="133385"/>
    <lineage>
        <taxon>Eukaryota</taxon>
        <taxon>Fungi</taxon>
        <taxon>Fungi incertae sedis</taxon>
        <taxon>Zoopagomycota</taxon>
        <taxon>Kickxellomycotina</taxon>
        <taxon>Harpellomycetes</taxon>
        <taxon>Harpellales</taxon>
        <taxon>Legeriomycetaceae</taxon>
        <taxon>Smittium</taxon>
    </lineage>
</organism>
<comment type="function">
    <text evidence="7">Component of the eukaryotic translation initiation factor 3 (eIF-3) complex, which is involved in protein synthesis and, together with other initiation factors, stimulates binding of mRNA and methionyl-tRNAi to the 40S ribosome.</text>
</comment>